<evidence type="ECO:0000256" key="1">
    <source>
        <dbReference type="SAM" id="MobiDB-lite"/>
    </source>
</evidence>
<dbReference type="Proteomes" id="UP000198923">
    <property type="component" value="Unassembled WGS sequence"/>
</dbReference>
<protein>
    <submittedName>
        <fullName evidence="2">Uncharacterized protein</fullName>
    </submittedName>
</protein>
<evidence type="ECO:0000313" key="3">
    <source>
        <dbReference type="Proteomes" id="UP000198923"/>
    </source>
</evidence>
<dbReference type="EMBL" id="FNCN01000010">
    <property type="protein sequence ID" value="SDH02119.1"/>
    <property type="molecule type" value="Genomic_DNA"/>
</dbReference>
<name>A0A1G7Z0M6_9ACTN</name>
<reference evidence="2 3" key="1">
    <citation type="submission" date="2016-10" db="EMBL/GenBank/DDBJ databases">
        <authorList>
            <person name="de Groot N.N."/>
        </authorList>
    </citation>
    <scope>NUCLEOTIDE SEQUENCE [LARGE SCALE GENOMIC DNA]</scope>
    <source>
        <strain evidence="2 3">CPCC 201354</strain>
    </source>
</reference>
<sequence length="219" mass="23462">MLPAHAGVVLGPAPRPAHRRGAPRARGGGPTKWPLAHHRPWCSLRTRGWSLTRVAEVLERPMLPAHAGVVPLIRERPDAMHHAPCSGGDGPSAGSTHALQVGRAPRVRGDGPVVRCRWKENVTEPSGYGASRTGLSIRSPRFRRRPRSFPSSGDHIGMAVPYACGRTARPLGYRSAGRAGLAGLGLVALMPLTILFRWPLRAGLAMTVTAIPGRSIQPR</sequence>
<evidence type="ECO:0000313" key="2">
    <source>
        <dbReference type="EMBL" id="SDH02119.1"/>
    </source>
</evidence>
<dbReference type="AntiFam" id="ANF00057">
    <property type="entry name" value="Translation of E. coli type CRISPR repeat"/>
</dbReference>
<organism evidence="2 3">
    <name type="scientific">Sinosporangium album</name>
    <dbReference type="NCBI Taxonomy" id="504805"/>
    <lineage>
        <taxon>Bacteria</taxon>
        <taxon>Bacillati</taxon>
        <taxon>Actinomycetota</taxon>
        <taxon>Actinomycetes</taxon>
        <taxon>Streptosporangiales</taxon>
        <taxon>Streptosporangiaceae</taxon>
        <taxon>Sinosporangium</taxon>
    </lineage>
</organism>
<proteinExistence type="predicted"/>
<keyword evidence="3" id="KW-1185">Reference proteome</keyword>
<accession>A0A1G7Z0M6</accession>
<feature type="region of interest" description="Disordered" evidence="1">
    <location>
        <begin position="1"/>
        <end position="32"/>
    </location>
</feature>
<dbReference type="AlphaFoldDB" id="A0A1G7Z0M6"/>
<gene>
    <name evidence="2" type="ORF">SAMN05421505_110135</name>
</gene>